<comment type="similarity">
    <text evidence="1">Belongs to the dictomallein family.</text>
</comment>
<feature type="region of interest" description="Disordered" evidence="9">
    <location>
        <begin position="21"/>
        <end position="50"/>
    </location>
</feature>
<feature type="signal peptide" evidence="10">
    <location>
        <begin position="1"/>
        <end position="19"/>
    </location>
</feature>
<dbReference type="Proteomes" id="UP000575898">
    <property type="component" value="Unassembled WGS sequence"/>
</dbReference>
<dbReference type="InterPro" id="IPR051256">
    <property type="entry name" value="Dictomallein"/>
</dbReference>
<feature type="chain" id="PRO_5032611140" description="Dictomallein" evidence="10">
    <location>
        <begin position="20"/>
        <end position="641"/>
    </location>
</feature>
<evidence type="ECO:0000256" key="2">
    <source>
        <dbReference type="ARBA" id="ARBA00018800"/>
    </source>
</evidence>
<evidence type="ECO:0000313" key="12">
    <source>
        <dbReference type="EMBL" id="MBB5016973.1"/>
    </source>
</evidence>
<dbReference type="InterPro" id="IPR019503">
    <property type="entry name" value="Peptidase_M66_dom"/>
</dbReference>
<evidence type="ECO:0000256" key="10">
    <source>
        <dbReference type="SAM" id="SignalP"/>
    </source>
</evidence>
<dbReference type="Pfam" id="PF10462">
    <property type="entry name" value="Peptidase_M66"/>
    <property type="match status" value="1"/>
</dbReference>
<name>A0A840MLC4_9PROT</name>
<dbReference type="EMBL" id="JACHHY010000001">
    <property type="protein sequence ID" value="MBB5016973.1"/>
    <property type="molecule type" value="Genomic_DNA"/>
</dbReference>
<evidence type="ECO:0000256" key="9">
    <source>
        <dbReference type="SAM" id="MobiDB-lite"/>
    </source>
</evidence>
<feature type="active site" evidence="8">
    <location>
        <position position="328"/>
    </location>
</feature>
<comment type="caution">
    <text evidence="12">The sequence shown here is derived from an EMBL/GenBank/DDBJ whole genome shotgun (WGS) entry which is preliminary data.</text>
</comment>
<reference evidence="12 13" key="1">
    <citation type="submission" date="2020-08" db="EMBL/GenBank/DDBJ databases">
        <title>Genomic Encyclopedia of Type Strains, Phase IV (KMG-IV): sequencing the most valuable type-strain genomes for metagenomic binning, comparative biology and taxonomic classification.</title>
        <authorList>
            <person name="Goeker M."/>
        </authorList>
    </citation>
    <scope>NUCLEOTIDE SEQUENCE [LARGE SCALE GENOMIC DNA]</scope>
    <source>
        <strain evidence="12 13">DSM 27165</strain>
    </source>
</reference>
<feature type="binding site" evidence="8">
    <location>
        <position position="327"/>
    </location>
    <ligand>
        <name>Zn(2+)</name>
        <dbReference type="ChEBI" id="CHEBI:29105"/>
        <note>catalytic</note>
    </ligand>
</feature>
<feature type="binding site" evidence="8">
    <location>
        <position position="331"/>
    </location>
    <ligand>
        <name>Zn(2+)</name>
        <dbReference type="ChEBI" id="CHEBI:29105"/>
        <note>catalytic</note>
    </ligand>
</feature>
<dbReference type="RefSeq" id="WP_184034005.1">
    <property type="nucleotide sequence ID" value="NZ_JACHHY010000001.1"/>
</dbReference>
<keyword evidence="3 8" id="KW-0645">Protease</keyword>
<feature type="binding site" evidence="8">
    <location>
        <position position="337"/>
    </location>
    <ligand>
        <name>Zn(2+)</name>
        <dbReference type="ChEBI" id="CHEBI:29105"/>
        <note>catalytic</note>
    </ligand>
</feature>
<proteinExistence type="inferred from homology"/>
<evidence type="ECO:0000256" key="6">
    <source>
        <dbReference type="ARBA" id="ARBA00022833"/>
    </source>
</evidence>
<feature type="domain" description="Peptidase M66" evidence="11">
    <location>
        <begin position="174"/>
        <end position="437"/>
    </location>
</feature>
<keyword evidence="7 8" id="KW-0482">Metalloprotease</keyword>
<evidence type="ECO:0000313" key="13">
    <source>
        <dbReference type="Proteomes" id="UP000575898"/>
    </source>
</evidence>
<dbReference type="AlphaFoldDB" id="A0A840MLC4"/>
<sequence>MRQQTLASLLITLALAACGGGGGDSSGGTAPSPTPTPTPTPAPTPTPTPTPAQLVISKFETAQTHVLPEAGLTWKKSDGSEMGRLHLTAQRDTLVMVDLGAATPTRPMLEAWSNNAKLGQVALNTPDKLPVTEANGPAYASNRHSAILPADWIKPGVMLRVSADNYSASDYKKPEVGADIDFNMWIVPMYLFGANDTNTYPFSMVANPDKATFDELYAKWPVSRLNMKNHPLKRIDWPYIIVAPRNSGPAYKVENADQQKGGYDVMSAALGILSAIREANGESGTNSQHYAPLLMLGANGKYFGPGGGLGGGSRGTGDHHYGGVFIHEQGHAFGMPHAADGYKSGSYPYVNGSLLGSSWGYDLGRNTFLSPYLPQDVSGFKNCKTDTDRIKDAEGRCIKQDPMQGGSGDQAKGYRYTMFADFNAGVIQHYFEGNTTLDKDGKHEYDGGTIFIDKAFPTGYSRWDSIDKRRVTFTPATEKKGLWGFDNGLPSQRDVPVHTIIITHSLAGTTNASQIYPVLSYEGNLRRNVDPTVASQLAEIIPNTGKYPWYCHASGCDFTVRVTFKDGSMQHILLQGGMRSWFSPMGNTPASKLDPNDGNSFQVWGINVPGNKAISKIELLETPMAWNGIGNNPKVLISKTL</sequence>
<comment type="cofactor">
    <cofactor evidence="8">
        <name>Zn(2+)</name>
        <dbReference type="ChEBI" id="CHEBI:29105"/>
    </cofactor>
    <text evidence="8">Binds 1 zinc ion per subunit.</text>
</comment>
<keyword evidence="10" id="KW-0732">Signal</keyword>
<keyword evidence="5 8" id="KW-0378">Hydrolase</keyword>
<evidence type="ECO:0000259" key="11">
    <source>
        <dbReference type="PROSITE" id="PS51694"/>
    </source>
</evidence>
<evidence type="ECO:0000256" key="7">
    <source>
        <dbReference type="ARBA" id="ARBA00023049"/>
    </source>
</evidence>
<evidence type="ECO:0000256" key="3">
    <source>
        <dbReference type="ARBA" id="ARBA00022670"/>
    </source>
</evidence>
<evidence type="ECO:0000256" key="5">
    <source>
        <dbReference type="ARBA" id="ARBA00022801"/>
    </source>
</evidence>
<dbReference type="PROSITE" id="PS51694">
    <property type="entry name" value="PEPTIDASE_M66"/>
    <property type="match status" value="1"/>
</dbReference>
<dbReference type="SUPFAM" id="SSF55486">
    <property type="entry name" value="Metalloproteases ('zincins'), catalytic domain"/>
    <property type="match status" value="1"/>
</dbReference>
<dbReference type="PANTHER" id="PTHR39540">
    <property type="match status" value="1"/>
</dbReference>
<dbReference type="PANTHER" id="PTHR39540:SF1">
    <property type="entry name" value="DICTOMALLEIN-1-RELATED"/>
    <property type="match status" value="1"/>
</dbReference>
<evidence type="ECO:0000256" key="4">
    <source>
        <dbReference type="ARBA" id="ARBA00022723"/>
    </source>
</evidence>
<feature type="compositionally biased region" description="Pro residues" evidence="9">
    <location>
        <begin position="32"/>
        <end position="50"/>
    </location>
</feature>
<gene>
    <name evidence="12" type="ORF">HNQ59_000235</name>
</gene>
<dbReference type="GO" id="GO:0006508">
    <property type="term" value="P:proteolysis"/>
    <property type="evidence" value="ECO:0007669"/>
    <property type="project" value="UniProtKB-UniRule"/>
</dbReference>
<accession>A0A840MLC4</accession>
<keyword evidence="6 8" id="KW-0862">Zinc</keyword>
<organism evidence="12 13">
    <name type="scientific">Chitinivorax tropicus</name>
    <dbReference type="NCBI Taxonomy" id="714531"/>
    <lineage>
        <taxon>Bacteria</taxon>
        <taxon>Pseudomonadati</taxon>
        <taxon>Pseudomonadota</taxon>
        <taxon>Betaproteobacteria</taxon>
        <taxon>Chitinivorax</taxon>
    </lineage>
</organism>
<keyword evidence="13" id="KW-1185">Reference proteome</keyword>
<keyword evidence="4 8" id="KW-0479">Metal-binding</keyword>
<evidence type="ECO:0000256" key="8">
    <source>
        <dbReference type="PROSITE-ProRule" id="PRU01031"/>
    </source>
</evidence>
<protein>
    <recommendedName>
        <fullName evidence="2">Dictomallein</fullName>
    </recommendedName>
</protein>
<dbReference type="PROSITE" id="PS51257">
    <property type="entry name" value="PROKAR_LIPOPROTEIN"/>
    <property type="match status" value="1"/>
</dbReference>
<dbReference type="GO" id="GO:0004222">
    <property type="term" value="F:metalloendopeptidase activity"/>
    <property type="evidence" value="ECO:0007669"/>
    <property type="project" value="UniProtKB-UniRule"/>
</dbReference>
<dbReference type="GO" id="GO:0046872">
    <property type="term" value="F:metal ion binding"/>
    <property type="evidence" value="ECO:0007669"/>
    <property type="project" value="UniProtKB-UniRule"/>
</dbReference>
<evidence type="ECO:0000256" key="1">
    <source>
        <dbReference type="ARBA" id="ARBA00005693"/>
    </source>
</evidence>